<organism evidence="1 2">
    <name type="scientific">Streptococcus suis</name>
    <dbReference type="NCBI Taxonomy" id="1307"/>
    <lineage>
        <taxon>Bacteria</taxon>
        <taxon>Bacillati</taxon>
        <taxon>Bacillota</taxon>
        <taxon>Bacilli</taxon>
        <taxon>Lactobacillales</taxon>
        <taxon>Streptococcaceae</taxon>
        <taxon>Streptococcus</taxon>
    </lineage>
</organism>
<protein>
    <recommendedName>
        <fullName evidence="3">YolD-like protein</fullName>
    </recommendedName>
</protein>
<reference evidence="1 2" key="1">
    <citation type="submission" date="2018-11" db="EMBL/GenBank/DDBJ databases">
        <authorList>
            <person name="Stevens M.J."/>
            <person name="Cernela N."/>
            <person name="Spoerry Serrano N."/>
            <person name="Schmitt S."/>
            <person name="Schrenzel J."/>
            <person name="Stephan R."/>
        </authorList>
    </citation>
    <scope>NUCLEOTIDE SEQUENCE [LARGE SCALE GENOMIC DNA]</scope>
    <source>
        <strain evidence="1 2">PP422</strain>
    </source>
</reference>
<name>A0A3R8SVU1_STRSU</name>
<dbReference type="RefSeq" id="WP_105110676.1">
    <property type="nucleotide sequence ID" value="NZ_CP102145.1"/>
</dbReference>
<reference evidence="1 2" key="2">
    <citation type="submission" date="2018-12" db="EMBL/GenBank/DDBJ databases">
        <title>Whole-genome sequences of fifteen clinical Streptococcus suis strains isolated from pigs between 2006 and 2018.</title>
        <authorList>
            <person name="Stevens M.J.A."/>
            <person name="Cernela N."/>
            <person name="Spoerry Serrano N."/>
            <person name="Schmitt S."/>
            <person name="Schrenzel J."/>
            <person name="Stephan R."/>
        </authorList>
    </citation>
    <scope>NUCLEOTIDE SEQUENCE [LARGE SCALE GENOMIC DNA]</scope>
    <source>
        <strain evidence="1 2">PP422</strain>
    </source>
</reference>
<gene>
    <name evidence="1" type="ORF">EI998_09755</name>
</gene>
<proteinExistence type="predicted"/>
<evidence type="ECO:0008006" key="3">
    <source>
        <dbReference type="Google" id="ProtNLM"/>
    </source>
</evidence>
<evidence type="ECO:0000313" key="2">
    <source>
        <dbReference type="Proteomes" id="UP000274117"/>
    </source>
</evidence>
<comment type="caution">
    <text evidence="1">The sequence shown here is derived from an EMBL/GenBank/DDBJ whole genome shotgun (WGS) entry which is preliminary data.</text>
</comment>
<dbReference type="Proteomes" id="UP000274117">
    <property type="component" value="Unassembled WGS sequence"/>
</dbReference>
<evidence type="ECO:0000313" key="1">
    <source>
        <dbReference type="EMBL" id="RRR50778.1"/>
    </source>
</evidence>
<dbReference type="AlphaFoldDB" id="A0A3R8SVU1"/>
<accession>A0A3R8SVU1</accession>
<sequence>MKRFLESIFGRINDFLVYRSQPKPMEPATREEIQEYLELAIQKKAAIHVIYGERSFTGDIVKYDKERQRLIMKNFKRRVTSIIRIDEIKKISLVPENIKKSQLSKG</sequence>
<dbReference type="EMBL" id="RSDO01000025">
    <property type="protein sequence ID" value="RRR50778.1"/>
    <property type="molecule type" value="Genomic_DNA"/>
</dbReference>